<protein>
    <recommendedName>
        <fullName evidence="6 8">Adenylate kinase</fullName>
        <shortName evidence="6">AK</shortName>
        <ecNumber evidence="6 8">2.7.4.3</ecNumber>
    </recommendedName>
    <alternativeName>
        <fullName evidence="6">ATP-AMP transphosphorylase</fullName>
    </alternativeName>
    <alternativeName>
        <fullName evidence="6">ATP:AMP phosphotransferase</fullName>
    </alternativeName>
    <alternativeName>
        <fullName evidence="6">Adenylate monophosphate kinase</fullName>
    </alternativeName>
</protein>
<keyword evidence="1 6" id="KW-0808">Transferase</keyword>
<dbReference type="FunFam" id="3.40.50.300:FF:000106">
    <property type="entry name" value="Adenylate kinase mitochondrial"/>
    <property type="match status" value="1"/>
</dbReference>
<dbReference type="CDD" id="cd01428">
    <property type="entry name" value="ADK"/>
    <property type="match status" value="1"/>
</dbReference>
<feature type="binding site" evidence="6">
    <location>
        <position position="131"/>
    </location>
    <ligand>
        <name>Zn(2+)</name>
        <dbReference type="ChEBI" id="CHEBI:29105"/>
        <note>structural</note>
    </ligand>
</feature>
<dbReference type="InterPro" id="IPR007862">
    <property type="entry name" value="Adenylate_kinase_lid-dom"/>
</dbReference>
<dbReference type="UniPathway" id="UPA00588">
    <property type="reaction ID" value="UER00649"/>
</dbReference>
<gene>
    <name evidence="10" type="primary">MCYN0050</name>
    <name evidence="6" type="synonym">adk</name>
    <name evidence="10" type="ORF">NCTC10146_00043</name>
</gene>
<dbReference type="EC" id="2.7.4.3" evidence="6 8"/>
<proteinExistence type="inferred from homology"/>
<comment type="function">
    <text evidence="6">Catalyzes the reversible transfer of the terminal phosphate group between ATP and AMP. Plays an important role in cellular energy homeostasis and in adenine nucleotide metabolism.</text>
</comment>
<comment type="similarity">
    <text evidence="6 7">Belongs to the adenylate kinase family.</text>
</comment>
<feature type="binding site" evidence="6">
    <location>
        <position position="39"/>
    </location>
    <ligand>
        <name>AMP</name>
        <dbReference type="ChEBI" id="CHEBI:456215"/>
    </ligand>
</feature>
<organism evidence="10 11">
    <name type="scientific">Mycoplasmopsis canis</name>
    <dbReference type="NCBI Taxonomy" id="29555"/>
    <lineage>
        <taxon>Bacteria</taxon>
        <taxon>Bacillati</taxon>
        <taxon>Mycoplasmatota</taxon>
        <taxon>Mycoplasmoidales</taxon>
        <taxon>Metamycoplasmataceae</taxon>
        <taxon>Mycoplasmopsis</taxon>
    </lineage>
</organism>
<reference evidence="10 11" key="1">
    <citation type="submission" date="2019-01" db="EMBL/GenBank/DDBJ databases">
        <authorList>
            <consortium name="Pathogen Informatics"/>
        </authorList>
    </citation>
    <scope>NUCLEOTIDE SEQUENCE [LARGE SCALE GENOMIC DNA]</scope>
    <source>
        <strain evidence="10 11">NCTC10146</strain>
    </source>
</reference>
<keyword evidence="6" id="KW-0963">Cytoplasm</keyword>
<evidence type="ECO:0000259" key="9">
    <source>
        <dbReference type="Pfam" id="PF05191"/>
    </source>
</evidence>
<evidence type="ECO:0000256" key="3">
    <source>
        <dbReference type="ARBA" id="ARBA00022741"/>
    </source>
</evidence>
<evidence type="ECO:0000256" key="7">
    <source>
        <dbReference type="RuleBase" id="RU003330"/>
    </source>
</evidence>
<feature type="binding site" evidence="6">
    <location>
        <position position="200"/>
    </location>
    <ligand>
        <name>ATP</name>
        <dbReference type="ChEBI" id="CHEBI:30616"/>
    </ligand>
</feature>
<comment type="pathway">
    <text evidence="6">Purine metabolism; AMP biosynthesis via salvage pathway; AMP from ADP: step 1/1.</text>
</comment>
<feature type="binding site" evidence="6">
    <location>
        <begin position="90"/>
        <end position="93"/>
    </location>
    <ligand>
        <name>AMP</name>
        <dbReference type="ChEBI" id="CHEBI:456215"/>
    </ligand>
</feature>
<sequence>MIKTNLIFMGEPGAGKGTVAGIIAQETNLIHLSTGNIFRNEIKNKTAELGKKVEFYVHSGGYVPDEVTNEIVLNAITKLKNEGKYFILDGFPRTIAQAEFLKNQKDFDFKTIQLTVPHEVIIERLSGRRMCSQCGTGYHVKFQPSKIEGVCDIDGSALITREDDNPEKIKNRLKIYQEQTQPLLKYYEEKDELISIVALEDPNTVAKKVLEKI</sequence>
<feature type="binding site" evidence="6">
    <location>
        <position position="154"/>
    </location>
    <ligand>
        <name>Zn(2+)</name>
        <dbReference type="ChEBI" id="CHEBI:29105"/>
        <note>structural</note>
    </ligand>
</feature>
<dbReference type="GO" id="GO:0005524">
    <property type="term" value="F:ATP binding"/>
    <property type="evidence" value="ECO:0007669"/>
    <property type="project" value="UniProtKB-UniRule"/>
</dbReference>
<keyword evidence="3 6" id="KW-0547">Nucleotide-binding</keyword>
<evidence type="ECO:0000256" key="8">
    <source>
        <dbReference type="RuleBase" id="RU003331"/>
    </source>
</evidence>
<keyword evidence="4 6" id="KW-0418">Kinase</keyword>
<keyword evidence="5 6" id="KW-0067">ATP-binding</keyword>
<dbReference type="RefSeq" id="WP_004794380.1">
    <property type="nucleotide sequence ID" value="NZ_LR215010.1"/>
</dbReference>
<dbReference type="InterPro" id="IPR033690">
    <property type="entry name" value="Adenylat_kinase_CS"/>
</dbReference>
<feature type="binding site" evidence="6">
    <location>
        <position position="97"/>
    </location>
    <ligand>
        <name>AMP</name>
        <dbReference type="ChEBI" id="CHEBI:456215"/>
    </ligand>
</feature>
<dbReference type="Pfam" id="PF05191">
    <property type="entry name" value="ADK_lid"/>
    <property type="match status" value="1"/>
</dbReference>
<dbReference type="PANTHER" id="PTHR23359">
    <property type="entry name" value="NUCLEOTIDE KINASE"/>
    <property type="match status" value="1"/>
</dbReference>
<dbReference type="InterPro" id="IPR000850">
    <property type="entry name" value="Adenylat/UMP-CMP_kin"/>
</dbReference>
<comment type="subcellular location">
    <subcellularLocation>
        <location evidence="6 8">Cytoplasm</location>
    </subcellularLocation>
</comment>
<dbReference type="SUPFAM" id="SSF52540">
    <property type="entry name" value="P-loop containing nucleoside triphosphate hydrolases"/>
    <property type="match status" value="1"/>
</dbReference>
<comment type="catalytic activity">
    <reaction evidence="6 8">
        <text>AMP + ATP = 2 ADP</text>
        <dbReference type="Rhea" id="RHEA:12973"/>
        <dbReference type="ChEBI" id="CHEBI:30616"/>
        <dbReference type="ChEBI" id="CHEBI:456215"/>
        <dbReference type="ChEBI" id="CHEBI:456216"/>
        <dbReference type="EC" id="2.7.4.3"/>
    </reaction>
</comment>
<feature type="binding site" evidence="6">
    <location>
        <position position="134"/>
    </location>
    <ligand>
        <name>Zn(2+)</name>
        <dbReference type="ChEBI" id="CHEBI:29105"/>
        <note>structural</note>
    </ligand>
</feature>
<comment type="subunit">
    <text evidence="6 8">Monomer.</text>
</comment>
<dbReference type="AlphaFoldDB" id="A0A449AQ56"/>
<feature type="domain" description="Adenylate kinase active site lid" evidence="9">
    <location>
        <begin position="128"/>
        <end position="163"/>
    </location>
</feature>
<evidence type="ECO:0000256" key="5">
    <source>
        <dbReference type="ARBA" id="ARBA00022840"/>
    </source>
</evidence>
<dbReference type="InterPro" id="IPR027417">
    <property type="entry name" value="P-loop_NTPase"/>
</dbReference>
<dbReference type="GO" id="GO:0005737">
    <property type="term" value="C:cytoplasm"/>
    <property type="evidence" value="ECO:0007669"/>
    <property type="project" value="UniProtKB-SubCell"/>
</dbReference>
<feature type="binding site" evidence="6">
    <location>
        <position position="161"/>
    </location>
    <ligand>
        <name>AMP</name>
        <dbReference type="ChEBI" id="CHEBI:456215"/>
    </ligand>
</feature>
<evidence type="ECO:0000256" key="6">
    <source>
        <dbReference type="HAMAP-Rule" id="MF_00235"/>
    </source>
</evidence>
<name>A0A449AQ56_9BACT</name>
<dbReference type="Pfam" id="PF00406">
    <property type="entry name" value="ADK"/>
    <property type="match status" value="1"/>
</dbReference>
<keyword evidence="6" id="KW-0479">Metal-binding</keyword>
<evidence type="ECO:0000256" key="2">
    <source>
        <dbReference type="ARBA" id="ARBA00022727"/>
    </source>
</evidence>
<feature type="binding site" evidence="6">
    <location>
        <position position="172"/>
    </location>
    <ligand>
        <name>AMP</name>
        <dbReference type="ChEBI" id="CHEBI:456215"/>
    </ligand>
</feature>
<comment type="domain">
    <text evidence="6">Consists of three domains, a large central CORE domain and two small peripheral domains, NMPbind and LID, which undergo movements during catalysis. The LID domain closes over the site of phosphoryl transfer upon ATP binding. Assembling and dissambling the active center during each catalytic cycle provides an effective means to prevent ATP hydrolysis. Some bacteria have evolved a zinc-coordinating structure that stabilizes the LID domain.</text>
</comment>
<feature type="binding site" evidence="6">
    <location>
        <position position="151"/>
    </location>
    <ligand>
        <name>Zn(2+)</name>
        <dbReference type="ChEBI" id="CHEBI:29105"/>
        <note>structural</note>
    </ligand>
</feature>
<accession>A0A449AQ56</accession>
<feature type="binding site" evidence="6">
    <location>
        <begin position="13"/>
        <end position="18"/>
    </location>
    <ligand>
        <name>ATP</name>
        <dbReference type="ChEBI" id="CHEBI:30616"/>
    </ligand>
</feature>
<dbReference type="Gene3D" id="3.40.50.300">
    <property type="entry name" value="P-loop containing nucleotide triphosphate hydrolases"/>
    <property type="match status" value="1"/>
</dbReference>
<keyword evidence="2 6" id="KW-0545">Nucleotide biosynthesis</keyword>
<keyword evidence="6" id="KW-0862">Zinc</keyword>
<dbReference type="NCBIfam" id="TIGR01351">
    <property type="entry name" value="adk"/>
    <property type="match status" value="1"/>
</dbReference>
<dbReference type="GO" id="GO:0008270">
    <property type="term" value="F:zinc ion binding"/>
    <property type="evidence" value="ECO:0007669"/>
    <property type="project" value="UniProtKB-UniRule"/>
</dbReference>
<dbReference type="PROSITE" id="PS00113">
    <property type="entry name" value="ADENYLATE_KINASE"/>
    <property type="match status" value="1"/>
</dbReference>
<comment type="caution">
    <text evidence="6">Lacks conserved residue(s) required for the propagation of feature annotation.</text>
</comment>
<dbReference type="HAMAP" id="MF_00235">
    <property type="entry name" value="Adenylate_kinase_Adk"/>
    <property type="match status" value="1"/>
</dbReference>
<feature type="binding site" evidence="6">
    <location>
        <position position="128"/>
    </location>
    <ligand>
        <name>ATP</name>
        <dbReference type="ChEBI" id="CHEBI:30616"/>
    </ligand>
</feature>
<dbReference type="Proteomes" id="UP000290495">
    <property type="component" value="Chromosome"/>
</dbReference>
<dbReference type="InterPro" id="IPR006259">
    <property type="entry name" value="Adenyl_kin_sub"/>
</dbReference>
<dbReference type="GO" id="GO:0004017">
    <property type="term" value="F:AMP kinase activity"/>
    <property type="evidence" value="ECO:0007669"/>
    <property type="project" value="UniProtKB-UniRule"/>
</dbReference>
<feature type="region of interest" description="LID" evidence="6">
    <location>
        <begin position="127"/>
        <end position="164"/>
    </location>
</feature>
<evidence type="ECO:0000256" key="1">
    <source>
        <dbReference type="ARBA" id="ARBA00022679"/>
    </source>
</evidence>
<evidence type="ECO:0000313" key="11">
    <source>
        <dbReference type="Proteomes" id="UP000290495"/>
    </source>
</evidence>
<feature type="binding site" evidence="6">
    <location>
        <begin position="61"/>
        <end position="63"/>
    </location>
    <ligand>
        <name>AMP</name>
        <dbReference type="ChEBI" id="CHEBI:456215"/>
    </ligand>
</feature>
<dbReference type="GO" id="GO:0044209">
    <property type="term" value="P:AMP salvage"/>
    <property type="evidence" value="ECO:0007669"/>
    <property type="project" value="UniProtKB-UniRule"/>
</dbReference>
<evidence type="ECO:0000313" key="10">
    <source>
        <dbReference type="EMBL" id="VEU68597.1"/>
    </source>
</evidence>
<dbReference type="PRINTS" id="PR00094">
    <property type="entry name" value="ADENYLTKNASE"/>
</dbReference>
<evidence type="ECO:0000256" key="4">
    <source>
        <dbReference type="ARBA" id="ARBA00022777"/>
    </source>
</evidence>
<feature type="binding site" evidence="6">
    <location>
        <position position="34"/>
    </location>
    <ligand>
        <name>AMP</name>
        <dbReference type="ChEBI" id="CHEBI:456215"/>
    </ligand>
</feature>
<dbReference type="EMBL" id="LR215010">
    <property type="protein sequence ID" value="VEU68597.1"/>
    <property type="molecule type" value="Genomic_DNA"/>
</dbReference>